<evidence type="ECO:0000256" key="2">
    <source>
        <dbReference type="SAM" id="SignalP"/>
    </source>
</evidence>
<dbReference type="PATRIC" id="fig|28229.4.peg.935"/>
<dbReference type="EMBL" id="JQED01000005">
    <property type="protein sequence ID" value="KGJ94727.1"/>
    <property type="molecule type" value="Genomic_DNA"/>
</dbReference>
<dbReference type="Pfam" id="PF25973">
    <property type="entry name" value="BSH_CzcB"/>
    <property type="match status" value="1"/>
</dbReference>
<sequence length="345" mass="38516" precursor="true">MKPRLFRLLSFLCFTSLLSSVPIYAQQLETKRIKAEPVVKKINRTGKLMFKRTLNLSFKSSGYLEELNVDEGESFTRGQLLAQLDNEELTAEKNSSYARLLQAKREIKRINTLLSKNLSSEQALDDAITSVETTRARHKIAQYNLTKAQLIAPFDGVVLARHTELGELQSPNKTALQLAASDHNLVVRVALTAEEVNLVNLQQKIEVNLSQLGLVSGTISKIPAIADQQSHLFTIEILLDGLTVNQVVVGQLARVSVDVITDEFNYRLPLEALNSVDDQGRALVMVLDTSSTVSDNYHQQAFSIKGLTNEYIYLTAQDNSRPLTIVTQGWQHLALINGKPFNENR</sequence>
<dbReference type="InterPro" id="IPR006143">
    <property type="entry name" value="RND_pump_MFP"/>
</dbReference>
<dbReference type="OrthoDB" id="266524at2"/>
<dbReference type="InterPro" id="IPR058647">
    <property type="entry name" value="BSH_CzcB-like"/>
</dbReference>
<dbReference type="SUPFAM" id="SSF111369">
    <property type="entry name" value="HlyD-like secretion proteins"/>
    <property type="match status" value="1"/>
</dbReference>
<comment type="caution">
    <text evidence="4">The sequence shown here is derived from an EMBL/GenBank/DDBJ whole genome shotgun (WGS) entry which is preliminary data.</text>
</comment>
<dbReference type="NCBIfam" id="TIGR01730">
    <property type="entry name" value="RND_mfp"/>
    <property type="match status" value="1"/>
</dbReference>
<name>A0A099KXY8_COLPS</name>
<protein>
    <submittedName>
        <fullName evidence="4">Efflux transporter, RND family, MFP subunit</fullName>
    </submittedName>
</protein>
<dbReference type="PANTHER" id="PTHR30469:SF15">
    <property type="entry name" value="HLYD FAMILY OF SECRETION PROTEINS"/>
    <property type="match status" value="1"/>
</dbReference>
<dbReference type="Gene3D" id="1.10.287.470">
    <property type="entry name" value="Helix hairpin bin"/>
    <property type="match status" value="1"/>
</dbReference>
<dbReference type="Gene3D" id="2.40.50.100">
    <property type="match status" value="1"/>
</dbReference>
<organism evidence="4 5">
    <name type="scientific">Colwellia psychrerythraea</name>
    <name type="common">Vibrio psychroerythus</name>
    <dbReference type="NCBI Taxonomy" id="28229"/>
    <lineage>
        <taxon>Bacteria</taxon>
        <taxon>Pseudomonadati</taxon>
        <taxon>Pseudomonadota</taxon>
        <taxon>Gammaproteobacteria</taxon>
        <taxon>Alteromonadales</taxon>
        <taxon>Colwelliaceae</taxon>
        <taxon>Colwellia</taxon>
    </lineage>
</organism>
<dbReference type="AlphaFoldDB" id="A0A099KXY8"/>
<proteinExistence type="inferred from homology"/>
<evidence type="ECO:0000313" key="5">
    <source>
        <dbReference type="Proteomes" id="UP000029843"/>
    </source>
</evidence>
<accession>A0A099KXY8</accession>
<dbReference type="PANTHER" id="PTHR30469">
    <property type="entry name" value="MULTIDRUG RESISTANCE PROTEIN MDTA"/>
    <property type="match status" value="1"/>
</dbReference>
<dbReference type="GO" id="GO:0015562">
    <property type="term" value="F:efflux transmembrane transporter activity"/>
    <property type="evidence" value="ECO:0007669"/>
    <property type="project" value="TreeGrafter"/>
</dbReference>
<evidence type="ECO:0000313" key="4">
    <source>
        <dbReference type="EMBL" id="KGJ94727.1"/>
    </source>
</evidence>
<comment type="similarity">
    <text evidence="1">Belongs to the membrane fusion protein (MFP) (TC 8.A.1) family.</text>
</comment>
<keyword evidence="2" id="KW-0732">Signal</keyword>
<gene>
    <name evidence="4" type="ORF">ND2E_1916</name>
</gene>
<feature type="chain" id="PRO_5001949317" evidence="2">
    <location>
        <begin position="26"/>
        <end position="345"/>
    </location>
</feature>
<reference evidence="4 5" key="1">
    <citation type="submission" date="2014-08" db="EMBL/GenBank/DDBJ databases">
        <title>Genomic and Phenotypic Diversity of Colwellia psychrerythraea strains from Disparate Marine Basins.</title>
        <authorList>
            <person name="Techtmann S.M."/>
            <person name="Stelling S.C."/>
            <person name="Utturkar S.M."/>
            <person name="Alshibli N."/>
            <person name="Harris A."/>
            <person name="Brown S.D."/>
            <person name="Hazen T.C."/>
        </authorList>
    </citation>
    <scope>NUCLEOTIDE SEQUENCE [LARGE SCALE GENOMIC DNA]</scope>
    <source>
        <strain evidence="4 5">ND2E</strain>
    </source>
</reference>
<dbReference type="Proteomes" id="UP000029843">
    <property type="component" value="Unassembled WGS sequence"/>
</dbReference>
<feature type="signal peptide" evidence="2">
    <location>
        <begin position="1"/>
        <end position="25"/>
    </location>
</feature>
<feature type="domain" description="CzcB-like barrel-sandwich hybrid" evidence="3">
    <location>
        <begin position="58"/>
        <end position="179"/>
    </location>
</feature>
<dbReference type="RefSeq" id="WP_033092637.1">
    <property type="nucleotide sequence ID" value="NZ_JQED01000005.1"/>
</dbReference>
<dbReference type="GO" id="GO:1990281">
    <property type="term" value="C:efflux pump complex"/>
    <property type="evidence" value="ECO:0007669"/>
    <property type="project" value="TreeGrafter"/>
</dbReference>
<evidence type="ECO:0000259" key="3">
    <source>
        <dbReference type="Pfam" id="PF25973"/>
    </source>
</evidence>
<evidence type="ECO:0000256" key="1">
    <source>
        <dbReference type="ARBA" id="ARBA00009477"/>
    </source>
</evidence>